<reference evidence="1 2" key="1">
    <citation type="submission" date="2020-10" db="EMBL/GenBank/DDBJ databases">
        <title>The Coptis chinensis genome and diversification of protoberbering-type alkaloids.</title>
        <authorList>
            <person name="Wang B."/>
            <person name="Shu S."/>
            <person name="Song C."/>
            <person name="Liu Y."/>
        </authorList>
    </citation>
    <scope>NUCLEOTIDE SEQUENCE [LARGE SCALE GENOMIC DNA]</scope>
    <source>
        <strain evidence="1">HL-2020</strain>
        <tissue evidence="1">Leaf</tissue>
    </source>
</reference>
<sequence>MGFWTVDHKFASNDVIRLLFASASPLSSLCPVVKIDVVGALRGIPRISGMGASFRDDMGNFLLAYCVCLRASFSVSYSKFMRPRSRDKKLKEEWAVSLKSVEDFHDV</sequence>
<comment type="caution">
    <text evidence="1">The sequence shown here is derived from an EMBL/GenBank/DDBJ whole genome shotgun (WGS) entry which is preliminary data.</text>
</comment>
<dbReference type="EMBL" id="JADFTS010000007">
    <property type="protein sequence ID" value="KAF9597551.1"/>
    <property type="molecule type" value="Genomic_DNA"/>
</dbReference>
<keyword evidence="2" id="KW-1185">Reference proteome</keyword>
<name>A0A835LS64_9MAGN</name>
<dbReference type="AlphaFoldDB" id="A0A835LS64"/>
<evidence type="ECO:0000313" key="2">
    <source>
        <dbReference type="Proteomes" id="UP000631114"/>
    </source>
</evidence>
<dbReference type="Proteomes" id="UP000631114">
    <property type="component" value="Unassembled WGS sequence"/>
</dbReference>
<protein>
    <submittedName>
        <fullName evidence="1">Uncharacterized protein</fullName>
    </submittedName>
</protein>
<accession>A0A835LS64</accession>
<organism evidence="1 2">
    <name type="scientific">Coptis chinensis</name>
    <dbReference type="NCBI Taxonomy" id="261450"/>
    <lineage>
        <taxon>Eukaryota</taxon>
        <taxon>Viridiplantae</taxon>
        <taxon>Streptophyta</taxon>
        <taxon>Embryophyta</taxon>
        <taxon>Tracheophyta</taxon>
        <taxon>Spermatophyta</taxon>
        <taxon>Magnoliopsida</taxon>
        <taxon>Ranunculales</taxon>
        <taxon>Ranunculaceae</taxon>
        <taxon>Coptidoideae</taxon>
        <taxon>Coptis</taxon>
    </lineage>
</organism>
<proteinExistence type="predicted"/>
<gene>
    <name evidence="1" type="ORF">IFM89_019542</name>
</gene>
<evidence type="ECO:0000313" key="1">
    <source>
        <dbReference type="EMBL" id="KAF9597551.1"/>
    </source>
</evidence>